<dbReference type="PANTHER" id="PTHR31649">
    <property type="entry name" value="AGAP009604-PA"/>
    <property type="match status" value="1"/>
</dbReference>
<dbReference type="OrthoDB" id="2142040at2759"/>
<feature type="compositionally biased region" description="Polar residues" evidence="1">
    <location>
        <begin position="101"/>
        <end position="110"/>
    </location>
</feature>
<feature type="compositionally biased region" description="Polar residues" evidence="1">
    <location>
        <begin position="27"/>
        <end position="44"/>
    </location>
</feature>
<feature type="compositionally biased region" description="Basic and acidic residues" evidence="1">
    <location>
        <begin position="1"/>
        <end position="13"/>
    </location>
</feature>
<dbReference type="HOGENOM" id="CLU_649228_0_0_1"/>
<name>A0A0C3QVY2_9AGAM</name>
<protein>
    <submittedName>
        <fullName evidence="2">Uncharacterized protein</fullName>
    </submittedName>
</protein>
<evidence type="ECO:0000313" key="2">
    <source>
        <dbReference type="EMBL" id="KIO33846.1"/>
    </source>
</evidence>
<reference evidence="2 3" key="1">
    <citation type="submission" date="2014-04" db="EMBL/GenBank/DDBJ databases">
        <authorList>
            <consortium name="DOE Joint Genome Institute"/>
            <person name="Kuo A."/>
            <person name="Girlanda M."/>
            <person name="Perotto S."/>
            <person name="Kohler A."/>
            <person name="Nagy L.G."/>
            <person name="Floudas D."/>
            <person name="Copeland A."/>
            <person name="Barry K.W."/>
            <person name="Cichocki N."/>
            <person name="Veneault-Fourrey C."/>
            <person name="LaButti K."/>
            <person name="Lindquist E.A."/>
            <person name="Lipzen A."/>
            <person name="Lundell T."/>
            <person name="Morin E."/>
            <person name="Murat C."/>
            <person name="Sun H."/>
            <person name="Tunlid A."/>
            <person name="Henrissat B."/>
            <person name="Grigoriev I.V."/>
            <person name="Hibbett D.S."/>
            <person name="Martin F."/>
            <person name="Nordberg H.P."/>
            <person name="Cantor M.N."/>
            <person name="Hua S.X."/>
        </authorList>
    </citation>
    <scope>NUCLEOTIDE SEQUENCE [LARGE SCALE GENOMIC DNA]</scope>
    <source>
        <strain evidence="2 3">MUT 4182</strain>
    </source>
</reference>
<gene>
    <name evidence="2" type="ORF">M407DRAFT_229751</name>
</gene>
<accession>A0A0C3QVY2</accession>
<proteinExistence type="predicted"/>
<evidence type="ECO:0000256" key="1">
    <source>
        <dbReference type="SAM" id="MobiDB-lite"/>
    </source>
</evidence>
<dbReference type="EMBL" id="KN822946">
    <property type="protein sequence ID" value="KIO33846.1"/>
    <property type="molecule type" value="Genomic_DNA"/>
</dbReference>
<evidence type="ECO:0000313" key="3">
    <source>
        <dbReference type="Proteomes" id="UP000054248"/>
    </source>
</evidence>
<feature type="region of interest" description="Disordered" evidence="1">
    <location>
        <begin position="84"/>
        <end position="123"/>
    </location>
</feature>
<dbReference type="Proteomes" id="UP000054248">
    <property type="component" value="Unassembled WGS sequence"/>
</dbReference>
<feature type="region of interest" description="Disordered" evidence="1">
    <location>
        <begin position="1"/>
        <end position="44"/>
    </location>
</feature>
<keyword evidence="3" id="KW-1185">Reference proteome</keyword>
<dbReference type="PANTHER" id="PTHR31649:SF1">
    <property type="entry name" value="FARNESOIC ACID O-METHYL TRANSFERASE DOMAIN-CONTAINING PROTEIN"/>
    <property type="match status" value="1"/>
</dbReference>
<dbReference type="InterPro" id="IPR006616">
    <property type="entry name" value="DM9_repeat"/>
</dbReference>
<reference evidence="3" key="2">
    <citation type="submission" date="2015-01" db="EMBL/GenBank/DDBJ databases">
        <title>Evolutionary Origins and Diversification of the Mycorrhizal Mutualists.</title>
        <authorList>
            <consortium name="DOE Joint Genome Institute"/>
            <consortium name="Mycorrhizal Genomics Consortium"/>
            <person name="Kohler A."/>
            <person name="Kuo A."/>
            <person name="Nagy L.G."/>
            <person name="Floudas D."/>
            <person name="Copeland A."/>
            <person name="Barry K.W."/>
            <person name="Cichocki N."/>
            <person name="Veneault-Fourrey C."/>
            <person name="LaButti K."/>
            <person name="Lindquist E.A."/>
            <person name="Lipzen A."/>
            <person name="Lundell T."/>
            <person name="Morin E."/>
            <person name="Murat C."/>
            <person name="Riley R."/>
            <person name="Ohm R."/>
            <person name="Sun H."/>
            <person name="Tunlid A."/>
            <person name="Henrissat B."/>
            <person name="Grigoriev I.V."/>
            <person name="Hibbett D.S."/>
            <person name="Martin F."/>
        </authorList>
    </citation>
    <scope>NUCLEOTIDE SEQUENCE [LARGE SCALE GENOMIC DNA]</scope>
    <source>
        <strain evidence="3">MUT 4182</strain>
    </source>
</reference>
<dbReference type="SMART" id="SM00696">
    <property type="entry name" value="DM9"/>
    <property type="match status" value="1"/>
</dbReference>
<sequence>MRIRTPELPDRKSSPPLSSPPGYPTSTVRSSPAVSNTRQNHRSASSSFQDSYYFVYSPPLRQHEHRLMHPHVIHYPRTSFFAAAHRAPNPPPSASSVPSSTSNTMDTSGDSPVPFPGRVQHHHHHHHFHHHTGFYLPPPPPLALPPARIFVSKWSRMPLVSGPIMLRSRDGWLREARFRRAAYSQSFALPSLRWVLVEEGEAIPDDAIETGIEATGEPLYSIRAWHNGGLHLGKGGHHIFEGGSISWGSQEYAFGTFEVLVGDGALTRWARISPRLGKTDSDSSASESLSFSPLTLTPLALPSALPSLDAPKSISTPTLPGNRAFHSPGFSIKPFVAIEGGFEPSTVRNALNPFTLHHPEDLAPPQEPEWQLSGSHTLLFIAQAWYADGWHPGKVEAGDDHCCFGWGGGEVWVKDFRILSWAV</sequence>
<organism evidence="2 3">
    <name type="scientific">Tulasnella calospora MUT 4182</name>
    <dbReference type="NCBI Taxonomy" id="1051891"/>
    <lineage>
        <taxon>Eukaryota</taxon>
        <taxon>Fungi</taxon>
        <taxon>Dikarya</taxon>
        <taxon>Basidiomycota</taxon>
        <taxon>Agaricomycotina</taxon>
        <taxon>Agaricomycetes</taxon>
        <taxon>Cantharellales</taxon>
        <taxon>Tulasnellaceae</taxon>
        <taxon>Tulasnella</taxon>
    </lineage>
</organism>
<dbReference type="Pfam" id="PF11901">
    <property type="entry name" value="DM9"/>
    <property type="match status" value="1"/>
</dbReference>
<dbReference type="STRING" id="1051891.A0A0C3QVY2"/>
<dbReference type="AlphaFoldDB" id="A0A0C3QVY2"/>